<evidence type="ECO:0000256" key="2">
    <source>
        <dbReference type="ARBA" id="ARBA00022795"/>
    </source>
</evidence>
<keyword evidence="6" id="KW-1185">Reference proteome</keyword>
<comment type="subcellular location">
    <subcellularLocation>
        <location evidence="4">Cytoplasm</location>
    </subcellularLocation>
</comment>
<protein>
    <recommendedName>
        <fullName evidence="4">Flagellar assembly factor FliW</fullName>
    </recommendedName>
</protein>
<dbReference type="GO" id="GO:0006417">
    <property type="term" value="P:regulation of translation"/>
    <property type="evidence" value="ECO:0007669"/>
    <property type="project" value="UniProtKB-KW"/>
</dbReference>
<name>A0A5S5C8J8_9BACL</name>
<keyword evidence="5" id="KW-0282">Flagellum</keyword>
<comment type="similarity">
    <text evidence="4">Belongs to the FliW family.</text>
</comment>
<dbReference type="EMBL" id="VNHS01000004">
    <property type="protein sequence ID" value="TYP75725.1"/>
    <property type="molecule type" value="Genomic_DNA"/>
</dbReference>
<keyword evidence="5" id="KW-0969">Cilium</keyword>
<dbReference type="PANTHER" id="PTHR39190">
    <property type="entry name" value="FLAGELLAR ASSEMBLY FACTOR FLIW"/>
    <property type="match status" value="1"/>
</dbReference>
<dbReference type="InterPro" id="IPR024046">
    <property type="entry name" value="Flagellar_assmbl_FliW_dom_sf"/>
</dbReference>
<keyword evidence="4" id="KW-0143">Chaperone</keyword>
<dbReference type="Pfam" id="PF02623">
    <property type="entry name" value="FliW"/>
    <property type="match status" value="1"/>
</dbReference>
<comment type="caution">
    <text evidence="5">The sequence shown here is derived from an EMBL/GenBank/DDBJ whole genome shotgun (WGS) entry which is preliminary data.</text>
</comment>
<dbReference type="Gene3D" id="2.30.290.10">
    <property type="entry name" value="BH3618-like"/>
    <property type="match status" value="1"/>
</dbReference>
<gene>
    <name evidence="4" type="primary">fliW</name>
    <name evidence="5" type="ORF">BCM02_104406</name>
</gene>
<keyword evidence="2 4" id="KW-1005">Bacterial flagellum biogenesis</keyword>
<dbReference type="SUPFAM" id="SSF141457">
    <property type="entry name" value="BH3618-like"/>
    <property type="match status" value="1"/>
</dbReference>
<keyword evidence="1 4" id="KW-0963">Cytoplasm</keyword>
<evidence type="ECO:0000256" key="4">
    <source>
        <dbReference type="HAMAP-Rule" id="MF_01185"/>
    </source>
</evidence>
<comment type="subunit">
    <text evidence="4">Interacts with translational regulator CsrA and flagellin(s).</text>
</comment>
<dbReference type="Proteomes" id="UP000323257">
    <property type="component" value="Unassembled WGS sequence"/>
</dbReference>
<keyword evidence="3 4" id="KW-0810">Translation regulation</keyword>
<reference evidence="5 6" key="1">
    <citation type="submission" date="2019-07" db="EMBL/GenBank/DDBJ databases">
        <title>Genomic Encyclopedia of Type Strains, Phase III (KMG-III): the genomes of soil and plant-associated and newly described type strains.</title>
        <authorList>
            <person name="Whitman W."/>
        </authorList>
    </citation>
    <scope>NUCLEOTIDE SEQUENCE [LARGE SCALE GENOMIC DNA]</scope>
    <source>
        <strain evidence="5 6">BL24</strain>
    </source>
</reference>
<proteinExistence type="inferred from homology"/>
<dbReference type="GO" id="GO:0005737">
    <property type="term" value="C:cytoplasm"/>
    <property type="evidence" value="ECO:0007669"/>
    <property type="project" value="UniProtKB-SubCell"/>
</dbReference>
<evidence type="ECO:0000313" key="6">
    <source>
        <dbReference type="Proteomes" id="UP000323257"/>
    </source>
</evidence>
<evidence type="ECO:0000313" key="5">
    <source>
        <dbReference type="EMBL" id="TYP75725.1"/>
    </source>
</evidence>
<dbReference type="PANTHER" id="PTHR39190:SF1">
    <property type="entry name" value="FLAGELLAR ASSEMBLY FACTOR FLIW"/>
    <property type="match status" value="1"/>
</dbReference>
<keyword evidence="5" id="KW-0966">Cell projection</keyword>
<organism evidence="5 6">
    <name type="scientific">Paenibacillus methanolicus</name>
    <dbReference type="NCBI Taxonomy" id="582686"/>
    <lineage>
        <taxon>Bacteria</taxon>
        <taxon>Bacillati</taxon>
        <taxon>Bacillota</taxon>
        <taxon>Bacilli</taxon>
        <taxon>Bacillales</taxon>
        <taxon>Paenibacillaceae</taxon>
        <taxon>Paenibacillus</taxon>
    </lineage>
</organism>
<dbReference type="AlphaFoldDB" id="A0A5S5C8J8"/>
<sequence length="147" mass="16771">MESTRLGDIKVTGSEKVVFNQGLPGFEELRNFAILDLEIELPIKLLQSEEESSLSLLIGNPFHFYPEYEWDMPEHAQQELRIEQPEDVEVWSVIILPANAAEATINLLAPIVMNKKTREAKQIILHNSAYSNRHPLLKAPSHEEREG</sequence>
<dbReference type="HAMAP" id="MF_01185">
    <property type="entry name" value="FliW"/>
    <property type="match status" value="1"/>
</dbReference>
<dbReference type="NCBIfam" id="NF009793">
    <property type="entry name" value="PRK13285.1-1"/>
    <property type="match status" value="1"/>
</dbReference>
<dbReference type="GO" id="GO:0044780">
    <property type="term" value="P:bacterial-type flagellum assembly"/>
    <property type="evidence" value="ECO:0007669"/>
    <property type="project" value="UniProtKB-UniRule"/>
</dbReference>
<evidence type="ECO:0000256" key="3">
    <source>
        <dbReference type="ARBA" id="ARBA00022845"/>
    </source>
</evidence>
<dbReference type="RefSeq" id="WP_187434194.1">
    <property type="nucleotide sequence ID" value="NZ_VNHS01000004.1"/>
</dbReference>
<evidence type="ECO:0000256" key="1">
    <source>
        <dbReference type="ARBA" id="ARBA00022490"/>
    </source>
</evidence>
<comment type="function">
    <text evidence="4">Acts as an anti-CsrA protein, binds CsrA and prevents it from repressing translation of its target genes, one of which is flagellin. Binds to flagellin and participates in the assembly of the flagellum.</text>
</comment>
<accession>A0A5S5C8J8</accession>
<dbReference type="InterPro" id="IPR003775">
    <property type="entry name" value="Flagellar_assembly_factor_FliW"/>
</dbReference>